<comment type="subcellular location">
    <subcellularLocation>
        <location evidence="1 11">Cellular thylakoid membrane</location>
        <topology evidence="1 11">Multi-pass membrane protein</topology>
    </subcellularLocation>
</comment>
<name>A0ABT6EU34_9SYNE</name>
<reference evidence="13" key="1">
    <citation type="journal article" date="2022" name="Genome Biol. Evol.">
        <title>A New Gene Family Diagnostic for Intracellular Biomineralization of Amorphous Ca Carbonates by Cyanobacteria.</title>
        <authorList>
            <person name="Benzerara K."/>
            <person name="Duprat E."/>
            <person name="Bitard-Feildel T."/>
            <person name="Caumes G."/>
            <person name="Cassier-Chauvat C."/>
            <person name="Chauvat F."/>
            <person name="Dezi M."/>
            <person name="Diop S.I."/>
            <person name="Gaschignard G."/>
            <person name="Gorgen S."/>
            <person name="Gugger M."/>
            <person name="Lopez-Garcia P."/>
            <person name="Millet M."/>
            <person name="Skouri-Panet F."/>
            <person name="Moreira D."/>
            <person name="Callebaut I."/>
        </authorList>
    </citation>
    <scope>NUCLEOTIDE SEQUENCE</scope>
    <source>
        <strain evidence="13">G9</strain>
    </source>
</reference>
<keyword evidence="11" id="KW-0793">Thylakoid</keyword>
<gene>
    <name evidence="11" type="primary">psaL</name>
    <name evidence="13" type="ORF">L3556_00480</name>
</gene>
<feature type="domain" description="Photosystem I PsaL reaction centre subunit XI" evidence="12">
    <location>
        <begin position="6"/>
        <end position="144"/>
    </location>
</feature>
<dbReference type="SUPFAM" id="SSF81568">
    <property type="entry name" value="Photosystem I reaction center subunit XI, PsaL"/>
    <property type="match status" value="1"/>
</dbReference>
<organism evidence="13 14">
    <name type="scientific">Candidatus Synechococcus calcipolaris G9</name>
    <dbReference type="NCBI Taxonomy" id="1497997"/>
    <lineage>
        <taxon>Bacteria</taxon>
        <taxon>Bacillati</taxon>
        <taxon>Cyanobacteriota</taxon>
        <taxon>Cyanophyceae</taxon>
        <taxon>Synechococcales</taxon>
        <taxon>Synechococcaceae</taxon>
        <taxon>Synechococcus</taxon>
    </lineage>
</organism>
<protein>
    <recommendedName>
        <fullName evidence="3 11">Photosystem I reaction center subunit XI</fullName>
    </recommendedName>
    <alternativeName>
        <fullName evidence="9 11">PSI subunit V</fullName>
    </alternativeName>
    <alternativeName>
        <fullName evidence="10 11">PSI-L</fullName>
    </alternativeName>
</protein>
<evidence type="ECO:0000256" key="10">
    <source>
        <dbReference type="ARBA" id="ARBA00033437"/>
    </source>
</evidence>
<comment type="caution">
    <text evidence="13">The sequence shown here is derived from an EMBL/GenBank/DDBJ whole genome shotgun (WGS) entry which is preliminary data.</text>
</comment>
<evidence type="ECO:0000256" key="3">
    <source>
        <dbReference type="ARBA" id="ARBA00019514"/>
    </source>
</evidence>
<comment type="similarity">
    <text evidence="2 11">Belongs to the PsaL family.</text>
</comment>
<evidence type="ECO:0000256" key="2">
    <source>
        <dbReference type="ARBA" id="ARBA00008820"/>
    </source>
</evidence>
<dbReference type="PANTHER" id="PTHR34803:SF2">
    <property type="entry name" value="PHOTOSYSTEM I REACTION CENTER SUBUNIT XI, CHLOROPLASTIC"/>
    <property type="match status" value="1"/>
</dbReference>
<dbReference type="EMBL" id="JAKKUT010000001">
    <property type="protein sequence ID" value="MDG2989413.1"/>
    <property type="molecule type" value="Genomic_DNA"/>
</dbReference>
<keyword evidence="8 11" id="KW-0472">Membrane</keyword>
<evidence type="ECO:0000313" key="13">
    <source>
        <dbReference type="EMBL" id="MDG2989413.1"/>
    </source>
</evidence>
<keyword evidence="5 11" id="KW-0812">Transmembrane</keyword>
<evidence type="ECO:0000313" key="14">
    <source>
        <dbReference type="Proteomes" id="UP001154265"/>
    </source>
</evidence>
<accession>A0ABT6EU34</accession>
<feature type="transmembrane region" description="Helical" evidence="11">
    <location>
        <begin position="74"/>
        <end position="100"/>
    </location>
</feature>
<dbReference type="Pfam" id="PF02605">
    <property type="entry name" value="PsaL"/>
    <property type="match status" value="1"/>
</dbReference>
<dbReference type="InterPro" id="IPR036592">
    <property type="entry name" value="PSI_PsaL_sf"/>
</dbReference>
<reference evidence="13" key="2">
    <citation type="submission" date="2022-01" db="EMBL/GenBank/DDBJ databases">
        <authorList>
            <person name="Zivanovic Y."/>
            <person name="Moreira D."/>
            <person name="Lopez-Garcia P."/>
        </authorList>
    </citation>
    <scope>NUCLEOTIDE SEQUENCE</scope>
    <source>
        <strain evidence="13">G9</strain>
    </source>
</reference>
<dbReference type="RefSeq" id="WP_277865339.1">
    <property type="nucleotide sequence ID" value="NZ_JAKKUT010000001.1"/>
</dbReference>
<sequence>MAEELIKPFNGDPFEGHLSTPISDSSLVNEFIGNLPAYRKGLSPILRGLEIGMAHGYFLIGPWVKLGPLRDSDVANLGGLISGITLILLATACLAAYGLVSFQSPSDNTDALKSGEGWSQFTAGFFVGAMGSAFVAFFLLENFAVVDGIMTGFFN</sequence>
<dbReference type="InterPro" id="IPR003757">
    <property type="entry name" value="PSI_PsaL"/>
</dbReference>
<proteinExistence type="inferred from homology"/>
<evidence type="ECO:0000256" key="11">
    <source>
        <dbReference type="HAMAP-Rule" id="MF_00447"/>
    </source>
</evidence>
<dbReference type="HAMAP" id="MF_00447">
    <property type="entry name" value="PSI_PsaL"/>
    <property type="match status" value="1"/>
</dbReference>
<dbReference type="PANTHER" id="PTHR34803">
    <property type="entry name" value="PHOTOSYSTEM I REACTION CENTER SUBUNIT XI, CHLOROPLASTIC"/>
    <property type="match status" value="1"/>
</dbReference>
<evidence type="ECO:0000256" key="4">
    <source>
        <dbReference type="ARBA" id="ARBA00022531"/>
    </source>
</evidence>
<keyword evidence="6 11" id="KW-0603">Photosystem I</keyword>
<evidence type="ECO:0000256" key="7">
    <source>
        <dbReference type="ARBA" id="ARBA00022989"/>
    </source>
</evidence>
<keyword evidence="4 11" id="KW-0602">Photosynthesis</keyword>
<keyword evidence="14" id="KW-1185">Reference proteome</keyword>
<evidence type="ECO:0000256" key="8">
    <source>
        <dbReference type="ARBA" id="ARBA00023136"/>
    </source>
</evidence>
<evidence type="ECO:0000256" key="1">
    <source>
        <dbReference type="ARBA" id="ARBA00004636"/>
    </source>
</evidence>
<dbReference type="InterPro" id="IPR022980">
    <property type="entry name" value="PSI_suXI"/>
</dbReference>
<evidence type="ECO:0000256" key="5">
    <source>
        <dbReference type="ARBA" id="ARBA00022692"/>
    </source>
</evidence>
<evidence type="ECO:0000259" key="12">
    <source>
        <dbReference type="Pfam" id="PF02605"/>
    </source>
</evidence>
<keyword evidence="7 11" id="KW-1133">Transmembrane helix</keyword>
<dbReference type="NCBIfam" id="NF001926">
    <property type="entry name" value="PRK00704.1-3"/>
    <property type="match status" value="1"/>
</dbReference>
<evidence type="ECO:0000256" key="6">
    <source>
        <dbReference type="ARBA" id="ARBA00022836"/>
    </source>
</evidence>
<dbReference type="Gene3D" id="1.20.1240.10">
    <property type="entry name" value="Photosystem I PsaL, reaction centre subunit XI"/>
    <property type="match status" value="1"/>
</dbReference>
<feature type="transmembrane region" description="Helical" evidence="11">
    <location>
        <begin position="120"/>
        <end position="140"/>
    </location>
</feature>
<dbReference type="Proteomes" id="UP001154265">
    <property type="component" value="Unassembled WGS sequence"/>
</dbReference>
<evidence type="ECO:0000256" key="9">
    <source>
        <dbReference type="ARBA" id="ARBA00032768"/>
    </source>
</evidence>